<protein>
    <submittedName>
        <fullName evidence="4">Nuclear pore complex assembly-domain-containing protein</fullName>
    </submittedName>
</protein>
<organism evidence="4 5">
    <name type="scientific">Cercophora scortea</name>
    <dbReference type="NCBI Taxonomy" id="314031"/>
    <lineage>
        <taxon>Eukaryota</taxon>
        <taxon>Fungi</taxon>
        <taxon>Dikarya</taxon>
        <taxon>Ascomycota</taxon>
        <taxon>Pezizomycotina</taxon>
        <taxon>Sordariomycetes</taxon>
        <taxon>Sordariomycetidae</taxon>
        <taxon>Sordariales</taxon>
        <taxon>Lasiosphaeriaceae</taxon>
        <taxon>Cercophora</taxon>
    </lineage>
</organism>
<feature type="domain" description="ELYS-like" evidence="3">
    <location>
        <begin position="38"/>
        <end position="255"/>
    </location>
</feature>
<evidence type="ECO:0000313" key="5">
    <source>
        <dbReference type="Proteomes" id="UP001286456"/>
    </source>
</evidence>
<comment type="caution">
    <text evidence="4">The sequence shown here is derived from an EMBL/GenBank/DDBJ whole genome shotgun (WGS) entry which is preliminary data.</text>
</comment>
<proteinExistence type="predicted"/>
<evidence type="ECO:0000313" key="4">
    <source>
        <dbReference type="EMBL" id="KAK3319937.1"/>
    </source>
</evidence>
<reference evidence="4" key="2">
    <citation type="submission" date="2023-06" db="EMBL/GenBank/DDBJ databases">
        <authorList>
            <consortium name="Lawrence Berkeley National Laboratory"/>
            <person name="Haridas S."/>
            <person name="Hensen N."/>
            <person name="Bonometti L."/>
            <person name="Westerberg I."/>
            <person name="Brannstrom I.O."/>
            <person name="Guillou S."/>
            <person name="Cros-Aarteil S."/>
            <person name="Calhoun S."/>
            <person name="Kuo A."/>
            <person name="Mondo S."/>
            <person name="Pangilinan J."/>
            <person name="Riley R."/>
            <person name="Labutti K."/>
            <person name="Andreopoulos B."/>
            <person name="Lipzen A."/>
            <person name="Chen C."/>
            <person name="Yanf M."/>
            <person name="Daum C."/>
            <person name="Ng V."/>
            <person name="Clum A."/>
            <person name="Steindorff A."/>
            <person name="Ohm R."/>
            <person name="Martin F."/>
            <person name="Silar P."/>
            <person name="Natvig D."/>
            <person name="Lalanne C."/>
            <person name="Gautier V."/>
            <person name="Ament-Velasquez S.L."/>
            <person name="Kruys A."/>
            <person name="Hutchinson M.I."/>
            <person name="Powell A.J."/>
            <person name="Barry K."/>
            <person name="Miller A.N."/>
            <person name="Grigoriev I.V."/>
            <person name="Debuchy R."/>
            <person name="Gladieux P."/>
            <person name="Thoren M.H."/>
            <person name="Johannesson H."/>
        </authorList>
    </citation>
    <scope>NUCLEOTIDE SEQUENCE</scope>
    <source>
        <strain evidence="4">SMH4131-1</strain>
    </source>
</reference>
<gene>
    <name evidence="4" type="ORF">B0T19DRAFT_275144</name>
</gene>
<evidence type="ECO:0000256" key="2">
    <source>
        <dbReference type="ARBA" id="ARBA00023242"/>
    </source>
</evidence>
<accession>A0AAE0M5F0</accession>
<dbReference type="GO" id="GO:0005634">
    <property type="term" value="C:nucleus"/>
    <property type="evidence" value="ECO:0007669"/>
    <property type="project" value="UniProtKB-SubCell"/>
</dbReference>
<keyword evidence="5" id="KW-1185">Reference proteome</keyword>
<dbReference type="EMBL" id="JAUEPO010000006">
    <property type="protein sequence ID" value="KAK3319937.1"/>
    <property type="molecule type" value="Genomic_DNA"/>
</dbReference>
<dbReference type="Pfam" id="PF13934">
    <property type="entry name" value="ELYS"/>
    <property type="match status" value="1"/>
</dbReference>
<evidence type="ECO:0000259" key="3">
    <source>
        <dbReference type="Pfam" id="PF13934"/>
    </source>
</evidence>
<keyword evidence="2" id="KW-0539">Nucleus</keyword>
<comment type="subcellular location">
    <subcellularLocation>
        <location evidence="1">Nucleus</location>
    </subcellularLocation>
</comment>
<dbReference type="Proteomes" id="UP001286456">
    <property type="component" value="Unassembled WGS sequence"/>
</dbReference>
<name>A0AAE0M5F0_9PEZI</name>
<dbReference type="AlphaFoldDB" id="A0AAE0M5F0"/>
<dbReference type="InterPro" id="IPR025151">
    <property type="entry name" value="ELYS_dom"/>
</dbReference>
<reference evidence="4" key="1">
    <citation type="journal article" date="2023" name="Mol. Phylogenet. Evol.">
        <title>Genome-scale phylogeny and comparative genomics of the fungal order Sordariales.</title>
        <authorList>
            <person name="Hensen N."/>
            <person name="Bonometti L."/>
            <person name="Westerberg I."/>
            <person name="Brannstrom I.O."/>
            <person name="Guillou S."/>
            <person name="Cros-Aarteil S."/>
            <person name="Calhoun S."/>
            <person name="Haridas S."/>
            <person name="Kuo A."/>
            <person name="Mondo S."/>
            <person name="Pangilinan J."/>
            <person name="Riley R."/>
            <person name="LaButti K."/>
            <person name="Andreopoulos B."/>
            <person name="Lipzen A."/>
            <person name="Chen C."/>
            <person name="Yan M."/>
            <person name="Daum C."/>
            <person name="Ng V."/>
            <person name="Clum A."/>
            <person name="Steindorff A."/>
            <person name="Ohm R.A."/>
            <person name="Martin F."/>
            <person name="Silar P."/>
            <person name="Natvig D.O."/>
            <person name="Lalanne C."/>
            <person name="Gautier V."/>
            <person name="Ament-Velasquez S.L."/>
            <person name="Kruys A."/>
            <person name="Hutchinson M.I."/>
            <person name="Powell A.J."/>
            <person name="Barry K."/>
            <person name="Miller A.N."/>
            <person name="Grigoriev I.V."/>
            <person name="Debuchy R."/>
            <person name="Gladieux P."/>
            <person name="Hiltunen Thoren M."/>
            <person name="Johannesson H."/>
        </authorList>
    </citation>
    <scope>NUCLEOTIDE SEQUENCE</scope>
    <source>
        <strain evidence="4">SMH4131-1</strain>
    </source>
</reference>
<sequence length="314" mass="34236">MIDFTRFDVVFPSDHGDKPYDPAGLRSIETFRKQFNGVLFFDRVLKALELGQAGNAYPPKGESGLRTLHRQICESKVSSHHKLSVLYYLLLDHDDIRGQRSQLAGALAEESGLPAKFQIFMRGLWSMDRGQFKFALEYLTHPSLPSEFADEIISTLVRHAEESDYSMALAYYHATQPTLQTSAALELLFGALARTSVTEALYFARRHPPPAQEQLFRTLVTSVLDDAADAVATKGKELVSLPLSAAEEKWLQDVLVAAAAGEGKGGSKNARLVAQMRQIVTGRDRGGGAVALNGLGGGQTFAAKPAKAGRTAGW</sequence>
<evidence type="ECO:0000256" key="1">
    <source>
        <dbReference type="ARBA" id="ARBA00004123"/>
    </source>
</evidence>